<evidence type="ECO:0000313" key="1">
    <source>
        <dbReference type="EMBL" id="KAJ9481023.1"/>
    </source>
</evidence>
<protein>
    <submittedName>
        <fullName evidence="1">Uncharacterized protein</fullName>
    </submittedName>
</protein>
<keyword evidence="2" id="KW-1185">Reference proteome</keyword>
<organism evidence="1 2">
    <name type="scientific">Penicillium thymicola</name>
    <dbReference type="NCBI Taxonomy" id="293382"/>
    <lineage>
        <taxon>Eukaryota</taxon>
        <taxon>Fungi</taxon>
        <taxon>Dikarya</taxon>
        <taxon>Ascomycota</taxon>
        <taxon>Pezizomycotina</taxon>
        <taxon>Eurotiomycetes</taxon>
        <taxon>Eurotiomycetidae</taxon>
        <taxon>Eurotiales</taxon>
        <taxon>Aspergillaceae</taxon>
        <taxon>Penicillium</taxon>
    </lineage>
</organism>
<reference evidence="1" key="1">
    <citation type="submission" date="2015-06" db="EMBL/GenBank/DDBJ databases">
        <authorList>
            <person name="Nguyen H."/>
        </authorList>
    </citation>
    <scope>NUCLEOTIDE SEQUENCE</scope>
    <source>
        <strain evidence="1">DAOM 180753</strain>
    </source>
</reference>
<evidence type="ECO:0000313" key="2">
    <source>
        <dbReference type="Proteomes" id="UP001227192"/>
    </source>
</evidence>
<name>A0AAI9T5Y4_PENTH</name>
<sequence length="57" mass="6718">SYKLGQKTIISEHYAQIVQAPIYIVHDMTKKPAEPQHRHRGIQVENPFTIRWSFGDR</sequence>
<proteinExistence type="predicted"/>
<reference evidence="1" key="2">
    <citation type="journal article" date="2016" name="Fungal Biol.">
        <title>Ochratoxin A production by Penicillium thymicola.</title>
        <authorList>
            <person name="Nguyen H.D.T."/>
            <person name="McMullin D.R."/>
            <person name="Ponomareva E."/>
            <person name="Riley R."/>
            <person name="Pomraning K.R."/>
            <person name="Baker S.E."/>
            <person name="Seifert K.A."/>
        </authorList>
    </citation>
    <scope>NUCLEOTIDE SEQUENCE</scope>
    <source>
        <strain evidence="1">DAOM 180753</strain>
    </source>
</reference>
<feature type="non-terminal residue" evidence="1">
    <location>
        <position position="1"/>
    </location>
</feature>
<dbReference type="EMBL" id="LACB01000950">
    <property type="protein sequence ID" value="KAJ9481023.1"/>
    <property type="molecule type" value="Genomic_DNA"/>
</dbReference>
<gene>
    <name evidence="1" type="ORF">VN97_g12488</name>
</gene>
<dbReference type="AlphaFoldDB" id="A0AAI9T5Y4"/>
<comment type="caution">
    <text evidence="1">The sequence shown here is derived from an EMBL/GenBank/DDBJ whole genome shotgun (WGS) entry which is preliminary data.</text>
</comment>
<accession>A0AAI9T5Y4</accession>
<dbReference type="Proteomes" id="UP001227192">
    <property type="component" value="Unassembled WGS sequence"/>
</dbReference>